<dbReference type="EMBL" id="JBHSAB010000021">
    <property type="protein sequence ID" value="MFC3909160.1"/>
    <property type="molecule type" value="Genomic_DNA"/>
</dbReference>
<accession>A0ABV8CFR8</accession>
<evidence type="ECO:0000313" key="2">
    <source>
        <dbReference type="EMBL" id="MFC3909160.1"/>
    </source>
</evidence>
<dbReference type="Pfam" id="PF12705">
    <property type="entry name" value="PDDEXK_1"/>
    <property type="match status" value="1"/>
</dbReference>
<keyword evidence="3" id="KW-1185">Reference proteome</keyword>
<feature type="domain" description="PD-(D/E)XK endonuclease-like" evidence="1">
    <location>
        <begin position="576"/>
        <end position="834"/>
    </location>
</feature>
<name>A0ABV8CFR8_9GAMM</name>
<organism evidence="2 3">
    <name type="scientific">Legionella dresdenensis</name>
    <dbReference type="NCBI Taxonomy" id="450200"/>
    <lineage>
        <taxon>Bacteria</taxon>
        <taxon>Pseudomonadati</taxon>
        <taxon>Pseudomonadota</taxon>
        <taxon>Gammaproteobacteria</taxon>
        <taxon>Legionellales</taxon>
        <taxon>Legionellaceae</taxon>
        <taxon>Legionella</taxon>
    </lineage>
</organism>
<dbReference type="Proteomes" id="UP001595758">
    <property type="component" value="Unassembled WGS sequence"/>
</dbReference>
<proteinExistence type="predicted"/>
<dbReference type="InterPro" id="IPR027417">
    <property type="entry name" value="P-loop_NTPase"/>
</dbReference>
<evidence type="ECO:0000313" key="3">
    <source>
        <dbReference type="Proteomes" id="UP001595758"/>
    </source>
</evidence>
<dbReference type="NCBIfam" id="TIGR03623">
    <property type="entry name" value="probable DNA repair protein"/>
    <property type="match status" value="1"/>
</dbReference>
<dbReference type="InterPro" id="IPR038726">
    <property type="entry name" value="PDDEXK_AddAB-type"/>
</dbReference>
<evidence type="ECO:0000259" key="1">
    <source>
        <dbReference type="Pfam" id="PF12705"/>
    </source>
</evidence>
<dbReference type="RefSeq" id="WP_382343115.1">
    <property type="nucleotide sequence ID" value="NZ_JBHSAB010000021.1"/>
</dbReference>
<dbReference type="InterPro" id="IPR019925">
    <property type="entry name" value="DNA_repair_protein_predicted"/>
</dbReference>
<reference evidence="3" key="1">
    <citation type="journal article" date="2019" name="Int. J. Syst. Evol. Microbiol.">
        <title>The Global Catalogue of Microorganisms (GCM) 10K type strain sequencing project: providing services to taxonomists for standard genome sequencing and annotation.</title>
        <authorList>
            <consortium name="The Broad Institute Genomics Platform"/>
            <consortium name="The Broad Institute Genome Sequencing Center for Infectious Disease"/>
            <person name="Wu L."/>
            <person name="Ma J."/>
        </authorList>
    </citation>
    <scope>NUCLEOTIDE SEQUENCE [LARGE SCALE GENOMIC DNA]</scope>
    <source>
        <strain evidence="3">CCUG 59858</strain>
    </source>
</reference>
<dbReference type="SUPFAM" id="SSF52540">
    <property type="entry name" value="P-loop containing nucleoside triphosphate hydrolases"/>
    <property type="match status" value="1"/>
</dbReference>
<dbReference type="Gene3D" id="3.90.320.10">
    <property type="match status" value="1"/>
</dbReference>
<dbReference type="InterPro" id="IPR011335">
    <property type="entry name" value="Restrct_endonuc-II-like"/>
</dbReference>
<sequence length="839" mass="96047">MTDRTAFFDLMAQGAIVITPNNHLAYSLLEDFLNSQSRTVLEKPCCIPYQQYLQLLFRNYSHQNPQANLPILLTQQQVRFLWAEIIKQDFPVNQGLIDEIQEAWNRCIRWQQPIDDTAFGLTAQTRQFQLWAQCFQRRLDELNAITTEQIADYLIQCRFKATHQTQIWYCFDDYTPQQQSLQSYLNNHGAPVLHLDLADQQNSPLFYSAADELNEYSQLIAWLERQLASGKQNIGVVLPDLEERASLLNRLLLQKLPETSFNIAYSQPLFNYELVAHALNWLSIDGKTLTNHQARLLLQSPYSGSANSEMLARAEALQSCCALQEQKIDMELLLGQLNNHAPKLCELLKAVKLYPDHASPSEWTELFKNRLFQFGFPGDYPLTSAAYQCYNRLLTLFDDLQQFGFLNHTMTCAQALDAISNLAKTTPFQPEKSSAPIQITSLLEAAGTLYDSLWVTGMTDENIPQKSRLSAFIPIELQRQRQMPHADLQKELRMAQKTLQRFKNSSANTLFSFSQLSKDKVNLPTPLLTDLPAYIPEPVSVSSAQNNLEMYHEEYLFPLLADETTTGGSALLANQAKCPFRAFAAHRLHAKDRPVSASDGPDRMERGQIIHKVMELLWQDIQDQNTLLQLTDEALEQKIRQAIHNALSSARQLRPYSFSSLIQQVETARLTRLVEASFEWDKQRPPFSIAALEQEFNLQLGDINFKLRIDRLDHVENGKKWVIDYKSSLPTGTPWVEDRPKEPQLLLYALLDETINTIVFNSLKHGQLTCKGFSEETKSKGINAIKDDESWHDYREKWREQLQALVNEYASGFCAPNPITATTCQQCDFNGLCRYRADA</sequence>
<gene>
    <name evidence="2" type="ORF">ACFORL_08760</name>
</gene>
<dbReference type="SUPFAM" id="SSF52980">
    <property type="entry name" value="Restriction endonuclease-like"/>
    <property type="match status" value="1"/>
</dbReference>
<protein>
    <submittedName>
        <fullName evidence="2">PD-(D/E)XK nuclease family protein</fullName>
    </submittedName>
</protein>
<comment type="caution">
    <text evidence="2">The sequence shown here is derived from an EMBL/GenBank/DDBJ whole genome shotgun (WGS) entry which is preliminary data.</text>
</comment>
<dbReference type="InterPro" id="IPR011604">
    <property type="entry name" value="PDDEXK-like_dom_sf"/>
</dbReference>